<evidence type="ECO:0008006" key="4">
    <source>
        <dbReference type="Google" id="ProtNLM"/>
    </source>
</evidence>
<evidence type="ECO:0000313" key="2">
    <source>
        <dbReference type="EMBL" id="OHA86253.1"/>
    </source>
</evidence>
<protein>
    <recommendedName>
        <fullName evidence="4">Carboxypeptidase regulatory-like domain-containing protein</fullName>
    </recommendedName>
</protein>
<name>A0A1G2SMD0_9BACT</name>
<dbReference type="AlphaFoldDB" id="A0A1G2SMD0"/>
<evidence type="ECO:0000256" key="1">
    <source>
        <dbReference type="SAM" id="Phobius"/>
    </source>
</evidence>
<organism evidence="2 3">
    <name type="scientific">Candidatus Yonathbacteria bacterium RIFOXYD1_FULL_52_36</name>
    <dbReference type="NCBI Taxonomy" id="1802730"/>
    <lineage>
        <taxon>Bacteria</taxon>
        <taxon>Candidatus Yonathiibacteriota</taxon>
    </lineage>
</organism>
<accession>A0A1G2SMD0</accession>
<proteinExistence type="predicted"/>
<feature type="transmembrane region" description="Helical" evidence="1">
    <location>
        <begin position="6"/>
        <end position="26"/>
    </location>
</feature>
<keyword evidence="1" id="KW-0472">Membrane</keyword>
<sequence length="189" mass="20050">MSTKNYITILTGVAIVLGIVIAIKAIKAPSAETVTNFEECAAAGYPIRETYPEQCAADGKVFTRDISDDDGIIDDTDTTPPPSILPYNSGIRGVVMIGPTCPVVQFPPTGECDDKPYETTIDIYNSAGARMAVATSESDGTFEVSLPPGTYTLKPNMPQGRMPSAGEQTVTVLATGYVEVTVQYDSGIR</sequence>
<evidence type="ECO:0000313" key="3">
    <source>
        <dbReference type="Proteomes" id="UP000178168"/>
    </source>
</evidence>
<gene>
    <name evidence="2" type="ORF">A2591_01665</name>
</gene>
<reference evidence="2 3" key="1">
    <citation type="journal article" date="2016" name="Nat. Commun.">
        <title>Thousands of microbial genomes shed light on interconnected biogeochemical processes in an aquifer system.</title>
        <authorList>
            <person name="Anantharaman K."/>
            <person name="Brown C.T."/>
            <person name="Hug L.A."/>
            <person name="Sharon I."/>
            <person name="Castelle C.J."/>
            <person name="Probst A.J."/>
            <person name="Thomas B.C."/>
            <person name="Singh A."/>
            <person name="Wilkins M.J."/>
            <person name="Karaoz U."/>
            <person name="Brodie E.L."/>
            <person name="Williams K.H."/>
            <person name="Hubbard S.S."/>
            <person name="Banfield J.F."/>
        </authorList>
    </citation>
    <scope>NUCLEOTIDE SEQUENCE [LARGE SCALE GENOMIC DNA]</scope>
</reference>
<dbReference type="Gene3D" id="2.60.40.1120">
    <property type="entry name" value="Carboxypeptidase-like, regulatory domain"/>
    <property type="match status" value="1"/>
</dbReference>
<comment type="caution">
    <text evidence="2">The sequence shown here is derived from an EMBL/GenBank/DDBJ whole genome shotgun (WGS) entry which is preliminary data.</text>
</comment>
<dbReference type="Proteomes" id="UP000178168">
    <property type="component" value="Unassembled WGS sequence"/>
</dbReference>
<keyword evidence="1" id="KW-1133">Transmembrane helix</keyword>
<dbReference type="EMBL" id="MHUZ01000005">
    <property type="protein sequence ID" value="OHA86253.1"/>
    <property type="molecule type" value="Genomic_DNA"/>
</dbReference>
<keyword evidence="1" id="KW-0812">Transmembrane</keyword>